<comment type="caution">
    <text evidence="2">The sequence shown here is derived from an EMBL/GenBank/DDBJ whole genome shotgun (WGS) entry which is preliminary data.</text>
</comment>
<dbReference type="AlphaFoldDB" id="A0A1Q3B4Y2"/>
<evidence type="ECO:0000256" key="1">
    <source>
        <dbReference type="SAM" id="Phobius"/>
    </source>
</evidence>
<proteinExistence type="predicted"/>
<reference evidence="3" key="1">
    <citation type="submission" date="2016-04" db="EMBL/GenBank/DDBJ databases">
        <title>Cephalotus genome sequencing.</title>
        <authorList>
            <person name="Fukushima K."/>
            <person name="Hasebe M."/>
            <person name="Fang X."/>
        </authorList>
    </citation>
    <scope>NUCLEOTIDE SEQUENCE [LARGE SCALE GENOMIC DNA]</scope>
    <source>
        <strain evidence="3">cv. St1</strain>
    </source>
</reference>
<keyword evidence="3" id="KW-1185">Reference proteome</keyword>
<keyword evidence="1" id="KW-0812">Transmembrane</keyword>
<keyword evidence="1" id="KW-0472">Membrane</keyword>
<organism evidence="2 3">
    <name type="scientific">Cephalotus follicularis</name>
    <name type="common">Albany pitcher plant</name>
    <dbReference type="NCBI Taxonomy" id="3775"/>
    <lineage>
        <taxon>Eukaryota</taxon>
        <taxon>Viridiplantae</taxon>
        <taxon>Streptophyta</taxon>
        <taxon>Embryophyta</taxon>
        <taxon>Tracheophyta</taxon>
        <taxon>Spermatophyta</taxon>
        <taxon>Magnoliopsida</taxon>
        <taxon>eudicotyledons</taxon>
        <taxon>Gunneridae</taxon>
        <taxon>Pentapetalae</taxon>
        <taxon>rosids</taxon>
        <taxon>fabids</taxon>
        <taxon>Oxalidales</taxon>
        <taxon>Cephalotaceae</taxon>
        <taxon>Cephalotus</taxon>
    </lineage>
</organism>
<dbReference type="EMBL" id="BDDD01000292">
    <property type="protein sequence ID" value="GAV63067.1"/>
    <property type="molecule type" value="Genomic_DNA"/>
</dbReference>
<dbReference type="Proteomes" id="UP000187406">
    <property type="component" value="Unassembled WGS sequence"/>
</dbReference>
<dbReference type="InParanoid" id="A0A1Q3B4Y2"/>
<protein>
    <submittedName>
        <fullName evidence="2">Uncharacterized protein</fullName>
    </submittedName>
</protein>
<gene>
    <name evidence="2" type="ORF">CFOL_v3_06589</name>
</gene>
<feature type="transmembrane region" description="Helical" evidence="1">
    <location>
        <begin position="93"/>
        <end position="115"/>
    </location>
</feature>
<keyword evidence="1" id="KW-1133">Transmembrane helix</keyword>
<evidence type="ECO:0000313" key="2">
    <source>
        <dbReference type="EMBL" id="GAV63067.1"/>
    </source>
</evidence>
<accession>A0A1Q3B4Y2</accession>
<evidence type="ECO:0000313" key="3">
    <source>
        <dbReference type="Proteomes" id="UP000187406"/>
    </source>
</evidence>
<name>A0A1Q3B4Y2_CEPFO</name>
<sequence length="118" mass="13443">MCYLRISTSDQNKNRLYYSYEDRSCNGFLAWRYPINCAAATQGGGNNDAFKRQPTELDMEDLTALKVELQKLREDICWLYGKLQGTENGVATMKFMVCGVATCLGFIFLMILALITMR</sequence>